<evidence type="ECO:0000313" key="3">
    <source>
        <dbReference type="EMBL" id="ONK80342.1"/>
    </source>
</evidence>
<dbReference type="AlphaFoldDB" id="A0A5P1FQG7"/>
<sequence>MEFNNARKKALASFVVLALMIMMGFVSQSLAYDFYVGGKNGWVPNPSDPYNNWAERNRFQVNDKL</sequence>
<protein>
    <recommendedName>
        <fullName evidence="2">Phytocyanin domain-containing protein</fullName>
    </recommendedName>
</protein>
<name>A0A5P1FQG7_ASPOF</name>
<dbReference type="GO" id="GO:0009055">
    <property type="term" value="F:electron transfer activity"/>
    <property type="evidence" value="ECO:0007669"/>
    <property type="project" value="InterPro"/>
</dbReference>
<gene>
    <name evidence="3" type="ORF">A4U43_C01F16630</name>
</gene>
<dbReference type="InterPro" id="IPR003245">
    <property type="entry name" value="Phytocyanin_dom"/>
</dbReference>
<dbReference type="InterPro" id="IPR008972">
    <property type="entry name" value="Cupredoxin"/>
</dbReference>
<feature type="domain" description="Phytocyanin" evidence="2">
    <location>
        <begin position="32"/>
        <end position="65"/>
    </location>
</feature>
<feature type="signal peptide" evidence="1">
    <location>
        <begin position="1"/>
        <end position="31"/>
    </location>
</feature>
<dbReference type="OMA" id="LALMIMM"/>
<organism evidence="3 4">
    <name type="scientific">Asparagus officinalis</name>
    <name type="common">Garden asparagus</name>
    <dbReference type="NCBI Taxonomy" id="4686"/>
    <lineage>
        <taxon>Eukaryota</taxon>
        <taxon>Viridiplantae</taxon>
        <taxon>Streptophyta</taxon>
        <taxon>Embryophyta</taxon>
        <taxon>Tracheophyta</taxon>
        <taxon>Spermatophyta</taxon>
        <taxon>Magnoliopsida</taxon>
        <taxon>Liliopsida</taxon>
        <taxon>Asparagales</taxon>
        <taxon>Asparagaceae</taxon>
        <taxon>Asparagoideae</taxon>
        <taxon>Asparagus</taxon>
    </lineage>
</organism>
<keyword evidence="1" id="KW-0732">Signal</keyword>
<evidence type="ECO:0000259" key="2">
    <source>
        <dbReference type="PROSITE" id="PS51485"/>
    </source>
</evidence>
<keyword evidence="4" id="KW-1185">Reference proteome</keyword>
<dbReference type="Proteomes" id="UP000243459">
    <property type="component" value="Chromosome 1"/>
</dbReference>
<feature type="non-terminal residue" evidence="3">
    <location>
        <position position="65"/>
    </location>
</feature>
<dbReference type="Gramene" id="ONK80342">
    <property type="protein sequence ID" value="ONK80342"/>
    <property type="gene ID" value="A4U43_C01F16630"/>
</dbReference>
<dbReference type="SUPFAM" id="SSF49503">
    <property type="entry name" value="Cupredoxins"/>
    <property type="match status" value="1"/>
</dbReference>
<proteinExistence type="predicted"/>
<dbReference type="Gene3D" id="2.60.40.420">
    <property type="entry name" value="Cupredoxins - blue copper proteins"/>
    <property type="match status" value="1"/>
</dbReference>
<evidence type="ECO:0000313" key="4">
    <source>
        <dbReference type="Proteomes" id="UP000243459"/>
    </source>
</evidence>
<dbReference type="EMBL" id="CM007381">
    <property type="protein sequence ID" value="ONK80342.1"/>
    <property type="molecule type" value="Genomic_DNA"/>
</dbReference>
<reference evidence="4" key="1">
    <citation type="journal article" date="2017" name="Nat. Commun.">
        <title>The asparagus genome sheds light on the origin and evolution of a young Y chromosome.</title>
        <authorList>
            <person name="Harkess A."/>
            <person name="Zhou J."/>
            <person name="Xu C."/>
            <person name="Bowers J.E."/>
            <person name="Van der Hulst R."/>
            <person name="Ayyampalayam S."/>
            <person name="Mercati F."/>
            <person name="Riccardi P."/>
            <person name="McKain M.R."/>
            <person name="Kakrana A."/>
            <person name="Tang H."/>
            <person name="Ray J."/>
            <person name="Groenendijk J."/>
            <person name="Arikit S."/>
            <person name="Mathioni S.M."/>
            <person name="Nakano M."/>
            <person name="Shan H."/>
            <person name="Telgmann-Rauber A."/>
            <person name="Kanno A."/>
            <person name="Yue Z."/>
            <person name="Chen H."/>
            <person name="Li W."/>
            <person name="Chen Y."/>
            <person name="Xu X."/>
            <person name="Zhang Y."/>
            <person name="Luo S."/>
            <person name="Chen H."/>
            <person name="Gao J."/>
            <person name="Mao Z."/>
            <person name="Pires J.C."/>
            <person name="Luo M."/>
            <person name="Kudrna D."/>
            <person name="Wing R.A."/>
            <person name="Meyers B.C."/>
            <person name="Yi K."/>
            <person name="Kong H."/>
            <person name="Lavrijsen P."/>
            <person name="Sunseri F."/>
            <person name="Falavigna A."/>
            <person name="Ye Y."/>
            <person name="Leebens-Mack J.H."/>
            <person name="Chen G."/>
        </authorList>
    </citation>
    <scope>NUCLEOTIDE SEQUENCE [LARGE SCALE GENOMIC DNA]</scope>
    <source>
        <strain evidence="4">cv. DH0086</strain>
    </source>
</reference>
<accession>A0A5P1FQG7</accession>
<feature type="chain" id="PRO_5024282412" description="Phytocyanin domain-containing protein" evidence="1">
    <location>
        <begin position="32"/>
        <end position="65"/>
    </location>
</feature>
<dbReference type="PROSITE" id="PS51485">
    <property type="entry name" value="PHYTOCYANIN"/>
    <property type="match status" value="1"/>
</dbReference>
<evidence type="ECO:0000256" key="1">
    <source>
        <dbReference type="SAM" id="SignalP"/>
    </source>
</evidence>